<dbReference type="RefSeq" id="WP_344092109.1">
    <property type="nucleotide sequence ID" value="NZ_BAAAOG010000001.1"/>
</dbReference>
<accession>A0ABP5BRJ0</accession>
<gene>
    <name evidence="1" type="ORF">GCM10009776_11460</name>
</gene>
<keyword evidence="2" id="KW-1185">Reference proteome</keyword>
<proteinExistence type="predicted"/>
<evidence type="ECO:0008006" key="3">
    <source>
        <dbReference type="Google" id="ProtNLM"/>
    </source>
</evidence>
<dbReference type="Proteomes" id="UP001499933">
    <property type="component" value="Unassembled WGS sequence"/>
</dbReference>
<reference evidence="2" key="1">
    <citation type="journal article" date="2019" name="Int. J. Syst. Evol. Microbiol.">
        <title>The Global Catalogue of Microorganisms (GCM) 10K type strain sequencing project: providing services to taxonomists for standard genome sequencing and annotation.</title>
        <authorList>
            <consortium name="The Broad Institute Genomics Platform"/>
            <consortium name="The Broad Institute Genome Sequencing Center for Infectious Disease"/>
            <person name="Wu L."/>
            <person name="Ma J."/>
        </authorList>
    </citation>
    <scope>NUCLEOTIDE SEQUENCE [LARGE SCALE GENOMIC DNA]</scope>
    <source>
        <strain evidence="2">JCM 14901</strain>
    </source>
</reference>
<evidence type="ECO:0000313" key="1">
    <source>
        <dbReference type="EMBL" id="GAA1951157.1"/>
    </source>
</evidence>
<comment type="caution">
    <text evidence="1">The sequence shown here is derived from an EMBL/GenBank/DDBJ whole genome shotgun (WGS) entry which is preliminary data.</text>
</comment>
<organism evidence="1 2">
    <name type="scientific">Microbacterium deminutum</name>
    <dbReference type="NCBI Taxonomy" id="344164"/>
    <lineage>
        <taxon>Bacteria</taxon>
        <taxon>Bacillati</taxon>
        <taxon>Actinomycetota</taxon>
        <taxon>Actinomycetes</taxon>
        <taxon>Micrococcales</taxon>
        <taxon>Microbacteriaceae</taxon>
        <taxon>Microbacterium</taxon>
    </lineage>
</organism>
<name>A0ABP5BRJ0_9MICO</name>
<evidence type="ECO:0000313" key="2">
    <source>
        <dbReference type="Proteomes" id="UP001499933"/>
    </source>
</evidence>
<protein>
    <recommendedName>
        <fullName evidence="3">Tetrapyrrole biosynthesis glutamyl-tRNA reductase dimerisation domain-containing protein</fullName>
    </recommendedName>
</protein>
<dbReference type="EMBL" id="BAAAOG010000001">
    <property type="protein sequence ID" value="GAA1951157.1"/>
    <property type="molecule type" value="Genomic_DNA"/>
</dbReference>
<sequence length="109" mass="12436">MTAYESRAGCKTGAAGIEDDTSTLRTLAHAEAGATLRHGAEREREMRTLIASDPRAAADYYRHDSERTRRLLWRAVEMLSREQIAQLASFREIRPFETEALRLAWKDAR</sequence>